<feature type="domain" description="Periplasmic binding protein" evidence="4">
    <location>
        <begin position="54"/>
        <end position="295"/>
    </location>
</feature>
<evidence type="ECO:0000256" key="3">
    <source>
        <dbReference type="SAM" id="SignalP"/>
    </source>
</evidence>
<comment type="subcellular location">
    <subcellularLocation>
        <location evidence="1">Cell envelope</location>
    </subcellularLocation>
</comment>
<gene>
    <name evidence="5" type="ORF">E0L93_04295</name>
</gene>
<dbReference type="OrthoDB" id="257716at2"/>
<dbReference type="PANTHER" id="PTHR30036">
    <property type="entry name" value="D-XYLOSE-BINDING PERIPLASMIC PROTEIN"/>
    <property type="match status" value="1"/>
</dbReference>
<dbReference type="Proteomes" id="UP000295244">
    <property type="component" value="Unassembled WGS sequence"/>
</dbReference>
<accession>A0A4R1BQ05</accession>
<dbReference type="InterPro" id="IPR050555">
    <property type="entry name" value="Bact_Solute-Bind_Prot2"/>
</dbReference>
<dbReference type="SUPFAM" id="SSF53822">
    <property type="entry name" value="Periplasmic binding protein-like I"/>
    <property type="match status" value="1"/>
</dbReference>
<dbReference type="AlphaFoldDB" id="A0A4R1BQ05"/>
<dbReference type="CDD" id="cd06312">
    <property type="entry name" value="PBP1_ABC_sugar_binding-like"/>
    <property type="match status" value="1"/>
</dbReference>
<evidence type="ECO:0000259" key="4">
    <source>
        <dbReference type="Pfam" id="PF13407"/>
    </source>
</evidence>
<name>A0A4R1BQ05_9ACTN</name>
<evidence type="ECO:0000313" key="6">
    <source>
        <dbReference type="Proteomes" id="UP000295244"/>
    </source>
</evidence>
<dbReference type="Pfam" id="PF13407">
    <property type="entry name" value="Peripla_BP_4"/>
    <property type="match status" value="1"/>
</dbReference>
<dbReference type="GO" id="GO:0030288">
    <property type="term" value="C:outer membrane-bounded periplasmic space"/>
    <property type="evidence" value="ECO:0007669"/>
    <property type="project" value="TreeGrafter"/>
</dbReference>
<proteinExistence type="inferred from homology"/>
<dbReference type="PANTHER" id="PTHR30036:SF7">
    <property type="entry name" value="ABC TRANSPORTER PERIPLASMIC-BINDING PROTEIN YPHF"/>
    <property type="match status" value="1"/>
</dbReference>
<protein>
    <submittedName>
        <fullName evidence="5">Sugar ABC transporter substrate-binding protein</fullName>
    </submittedName>
</protein>
<dbReference type="InterPro" id="IPR025997">
    <property type="entry name" value="SBP_2_dom"/>
</dbReference>
<comment type="caution">
    <text evidence="5">The sequence shown here is derived from an EMBL/GenBank/DDBJ whole genome shotgun (WGS) entry which is preliminary data.</text>
</comment>
<feature type="chain" id="PRO_5039582335" evidence="3">
    <location>
        <begin position="20"/>
        <end position="328"/>
    </location>
</feature>
<comment type="similarity">
    <text evidence="2">Belongs to the bacterial solute-binding protein 2 family.</text>
</comment>
<organism evidence="5 6">
    <name type="scientific">Rubrobacter taiwanensis</name>
    <dbReference type="NCBI Taxonomy" id="185139"/>
    <lineage>
        <taxon>Bacteria</taxon>
        <taxon>Bacillati</taxon>
        <taxon>Actinomycetota</taxon>
        <taxon>Rubrobacteria</taxon>
        <taxon>Rubrobacterales</taxon>
        <taxon>Rubrobacteraceae</taxon>
        <taxon>Rubrobacter</taxon>
    </lineage>
</organism>
<evidence type="ECO:0000256" key="2">
    <source>
        <dbReference type="ARBA" id="ARBA00007639"/>
    </source>
</evidence>
<feature type="signal peptide" evidence="3">
    <location>
        <begin position="1"/>
        <end position="19"/>
    </location>
</feature>
<evidence type="ECO:0000256" key="1">
    <source>
        <dbReference type="ARBA" id="ARBA00004196"/>
    </source>
</evidence>
<keyword evidence="6" id="KW-1185">Reference proteome</keyword>
<dbReference type="EMBL" id="SKBU01000007">
    <property type="protein sequence ID" value="TCJ19750.1"/>
    <property type="molecule type" value="Genomic_DNA"/>
</dbReference>
<dbReference type="InterPro" id="IPR028082">
    <property type="entry name" value="Peripla_BP_I"/>
</dbReference>
<dbReference type="GO" id="GO:0030246">
    <property type="term" value="F:carbohydrate binding"/>
    <property type="evidence" value="ECO:0007669"/>
    <property type="project" value="TreeGrafter"/>
</dbReference>
<keyword evidence="3" id="KW-0732">Signal</keyword>
<reference evidence="5 6" key="1">
    <citation type="submission" date="2019-03" db="EMBL/GenBank/DDBJ databases">
        <title>Whole genome sequence of a novel Rubrobacter taiwanensis strain, isolated from Yellowstone National Park.</title>
        <authorList>
            <person name="Freed S."/>
            <person name="Ramaley R.F."/>
            <person name="Kyndt J.A."/>
        </authorList>
    </citation>
    <scope>NUCLEOTIDE SEQUENCE [LARGE SCALE GENOMIC DNA]</scope>
    <source>
        <strain evidence="5 6">Yellowstone</strain>
    </source>
</reference>
<dbReference type="PROSITE" id="PS51257">
    <property type="entry name" value="PROKAR_LIPOPROTEIN"/>
    <property type="match status" value="1"/>
</dbReference>
<dbReference type="Gene3D" id="3.40.50.2300">
    <property type="match status" value="2"/>
</dbReference>
<evidence type="ECO:0000313" key="5">
    <source>
        <dbReference type="EMBL" id="TCJ19750.1"/>
    </source>
</evidence>
<sequence length="328" mass="34469">MGKGRWLLAVLAVALFAVAGCGADEQAGEQQGGEGGLADRGDIRIVMVTHGPPADPFWSVVKNGADQAAADLGVEFEYRSPEAFDVVEIQRNLEAAIASEPDGLAVSVPDPDALGPLVQEAVEKGIPVVMLNAGREDWEEFGALTYIGQTEYEAGVAAGERMAGEGVTNALCINHQQGVQTLDQRCSGFEEGLGGTVEQVAVDGNDPTAARSGIQTALRQNPDANGMLTLGPAGANPALQALEGADVGEDFVFGTFDLSPEILQAVADGQVLFAIDQQQFLQGYLPVLYLTQYVQYGLRPVGEVPTGPAFVTQETAEEVIELSRQGIR</sequence>